<feature type="transmembrane region" description="Helical" evidence="2">
    <location>
        <begin position="6"/>
        <end position="23"/>
    </location>
</feature>
<dbReference type="Proteomes" id="UP001060919">
    <property type="component" value="Chromosome"/>
</dbReference>
<name>A0A915YKU7_9BACT</name>
<evidence type="ECO:0000313" key="4">
    <source>
        <dbReference type="Proteomes" id="UP001060919"/>
    </source>
</evidence>
<keyword evidence="2" id="KW-1133">Transmembrane helix</keyword>
<gene>
    <name evidence="3" type="ORF">AsAng_0057300</name>
</gene>
<dbReference type="KEGG" id="aup:AsAng_0057300"/>
<feature type="transmembrane region" description="Helical" evidence="2">
    <location>
        <begin position="216"/>
        <end position="243"/>
    </location>
</feature>
<feature type="transmembrane region" description="Helical" evidence="2">
    <location>
        <begin position="135"/>
        <end position="152"/>
    </location>
</feature>
<evidence type="ECO:0000256" key="1">
    <source>
        <dbReference type="SAM" id="MobiDB-lite"/>
    </source>
</evidence>
<keyword evidence="4" id="KW-1185">Reference proteome</keyword>
<feature type="transmembrane region" description="Helical" evidence="2">
    <location>
        <begin position="366"/>
        <end position="386"/>
    </location>
</feature>
<dbReference type="RefSeq" id="WP_264790144.1">
    <property type="nucleotide sequence ID" value="NZ_AP026867.1"/>
</dbReference>
<accession>A0A915YKU7</accession>
<feature type="transmembrane region" description="Helical" evidence="2">
    <location>
        <begin position="334"/>
        <end position="354"/>
    </location>
</feature>
<feature type="transmembrane region" description="Helical" evidence="2">
    <location>
        <begin position="255"/>
        <end position="276"/>
    </location>
</feature>
<feature type="transmembrane region" description="Helical" evidence="2">
    <location>
        <begin position="308"/>
        <end position="328"/>
    </location>
</feature>
<keyword evidence="2" id="KW-0472">Membrane</keyword>
<feature type="transmembrane region" description="Helical" evidence="2">
    <location>
        <begin position="164"/>
        <end position="181"/>
    </location>
</feature>
<sequence>MINMIYLLLVLYIAGFGWWLRSIDSPNILGLPRTFIFFIFISKIIVGLIYGLIHHTYFQGGDTFIYLQESTRIGSTFLSYPSYYINSIFGGNPPIPDTAVFIYPSSVFFWKDLGTYTLVHVHAILYPFTLGHYELHIFFIALIGLFASLNFYKVFGQILELPKWVLIVCCFFLPSLSFWTAGLHKDAYVYFGLSLFLVGLLELQQPTPSRKTFFKLGTALLIIGFSRHYLLALLLPAIIAYLITLNYTRRIGLTYLVVYSCSIGLAILFTKSIFGVELFEILSSKQAAFLAEIGGSSIQNAEPFAPTIWGVISMIPMALINVLGRPFLWECKDFLQVLASLEILSFLGLILCSLSMKKKHIKPPNVLIHFIIAYAISNLFLVGLLVSNIGTIARYRAIALGILSALLMHILDFYQLSLKHKPSNTPSYQPRTDPKTISPPLPKTKQNQSLH</sequence>
<organism evidence="3 4">
    <name type="scientific">Aureispira anguillae</name>
    <dbReference type="NCBI Taxonomy" id="2864201"/>
    <lineage>
        <taxon>Bacteria</taxon>
        <taxon>Pseudomonadati</taxon>
        <taxon>Bacteroidota</taxon>
        <taxon>Saprospiria</taxon>
        <taxon>Saprospirales</taxon>
        <taxon>Saprospiraceae</taxon>
        <taxon>Aureispira</taxon>
    </lineage>
</organism>
<dbReference type="EMBL" id="AP026867">
    <property type="protein sequence ID" value="BDS14948.1"/>
    <property type="molecule type" value="Genomic_DNA"/>
</dbReference>
<proteinExistence type="predicted"/>
<feature type="transmembrane region" description="Helical" evidence="2">
    <location>
        <begin position="392"/>
        <end position="411"/>
    </location>
</feature>
<evidence type="ECO:0000256" key="2">
    <source>
        <dbReference type="SAM" id="Phobius"/>
    </source>
</evidence>
<keyword evidence="2" id="KW-0812">Transmembrane</keyword>
<dbReference type="AlphaFoldDB" id="A0A915YKU7"/>
<feature type="transmembrane region" description="Helical" evidence="2">
    <location>
        <begin position="35"/>
        <end position="53"/>
    </location>
</feature>
<reference evidence="3" key="1">
    <citation type="submission" date="2022-09" db="EMBL/GenBank/DDBJ databases">
        <title>Aureispira anguillicida sp. nov., isolated from Leptocephalus of Japanese eel Anguilla japonica.</title>
        <authorList>
            <person name="Yuasa K."/>
            <person name="Mekata T."/>
            <person name="Ikunari K."/>
        </authorList>
    </citation>
    <scope>NUCLEOTIDE SEQUENCE</scope>
    <source>
        <strain evidence="3">EL160426</strain>
    </source>
</reference>
<feature type="region of interest" description="Disordered" evidence="1">
    <location>
        <begin position="423"/>
        <end position="451"/>
    </location>
</feature>
<evidence type="ECO:0000313" key="3">
    <source>
        <dbReference type="EMBL" id="BDS14948.1"/>
    </source>
</evidence>
<protein>
    <submittedName>
        <fullName evidence="3">Uncharacterized protein</fullName>
    </submittedName>
</protein>